<dbReference type="AlphaFoldDB" id="A0A9D1MVR2"/>
<evidence type="ECO:0008006" key="3">
    <source>
        <dbReference type="Google" id="ProtNLM"/>
    </source>
</evidence>
<proteinExistence type="predicted"/>
<reference evidence="1" key="1">
    <citation type="submission" date="2020-10" db="EMBL/GenBank/DDBJ databases">
        <authorList>
            <person name="Gilroy R."/>
        </authorList>
    </citation>
    <scope>NUCLEOTIDE SEQUENCE</scope>
    <source>
        <strain evidence="1">CHK176-6737</strain>
    </source>
</reference>
<evidence type="ECO:0000313" key="2">
    <source>
        <dbReference type="Proteomes" id="UP000824125"/>
    </source>
</evidence>
<comment type="caution">
    <text evidence="1">The sequence shown here is derived from an EMBL/GenBank/DDBJ whole genome shotgun (WGS) entry which is preliminary data.</text>
</comment>
<protein>
    <recommendedName>
        <fullName evidence="3">DUF5348 domain-containing protein</fullName>
    </recommendedName>
</protein>
<dbReference type="EMBL" id="DVNM01000043">
    <property type="protein sequence ID" value="HIU69819.1"/>
    <property type="molecule type" value="Genomic_DNA"/>
</dbReference>
<sequence length="67" mass="7958">MQFEANVMFNGARFDFRLEDGTLLHKSEWNGECYHFKLPDGRERVCKPVYAEVGDDIEIVDFDVRDW</sequence>
<organism evidence="1 2">
    <name type="scientific">Candidatus Scybalenecus merdavium</name>
    <dbReference type="NCBI Taxonomy" id="2840939"/>
    <lineage>
        <taxon>Bacteria</taxon>
        <taxon>Bacillati</taxon>
        <taxon>Bacillota</taxon>
        <taxon>Clostridia</taxon>
        <taxon>Eubacteriales</taxon>
        <taxon>Oscillospiraceae</taxon>
        <taxon>Oscillospiraceae incertae sedis</taxon>
        <taxon>Candidatus Scybalenecus</taxon>
    </lineage>
</organism>
<name>A0A9D1MVR2_9FIRM</name>
<evidence type="ECO:0000313" key="1">
    <source>
        <dbReference type="EMBL" id="HIU69819.1"/>
    </source>
</evidence>
<reference evidence="1" key="2">
    <citation type="journal article" date="2021" name="PeerJ">
        <title>Extensive microbial diversity within the chicken gut microbiome revealed by metagenomics and culture.</title>
        <authorList>
            <person name="Gilroy R."/>
            <person name="Ravi A."/>
            <person name="Getino M."/>
            <person name="Pursley I."/>
            <person name="Horton D.L."/>
            <person name="Alikhan N.F."/>
            <person name="Baker D."/>
            <person name="Gharbi K."/>
            <person name="Hall N."/>
            <person name="Watson M."/>
            <person name="Adriaenssens E.M."/>
            <person name="Foster-Nyarko E."/>
            <person name="Jarju S."/>
            <person name="Secka A."/>
            <person name="Antonio M."/>
            <person name="Oren A."/>
            <person name="Chaudhuri R.R."/>
            <person name="La Ragione R."/>
            <person name="Hildebrand F."/>
            <person name="Pallen M.J."/>
        </authorList>
    </citation>
    <scope>NUCLEOTIDE SEQUENCE</scope>
    <source>
        <strain evidence="1">CHK176-6737</strain>
    </source>
</reference>
<accession>A0A9D1MVR2</accession>
<gene>
    <name evidence="1" type="ORF">IAD23_07685</name>
</gene>
<dbReference type="Proteomes" id="UP000824125">
    <property type="component" value="Unassembled WGS sequence"/>
</dbReference>